<dbReference type="InParanoid" id="K1PND3"/>
<protein>
    <submittedName>
        <fullName evidence="4">Uncharacterized protein</fullName>
    </submittedName>
</protein>
<dbReference type="InterPro" id="IPR040079">
    <property type="entry name" value="Glutathione_S-Trfase"/>
</dbReference>
<reference evidence="4" key="1">
    <citation type="journal article" date="2012" name="Nature">
        <title>The oyster genome reveals stress adaptation and complexity of shell formation.</title>
        <authorList>
            <person name="Zhang G."/>
            <person name="Fang X."/>
            <person name="Guo X."/>
            <person name="Li L."/>
            <person name="Luo R."/>
            <person name="Xu F."/>
            <person name="Yang P."/>
            <person name="Zhang L."/>
            <person name="Wang X."/>
            <person name="Qi H."/>
            <person name="Xiong Z."/>
            <person name="Que H."/>
            <person name="Xie Y."/>
            <person name="Holland P.W."/>
            <person name="Paps J."/>
            <person name="Zhu Y."/>
            <person name="Wu F."/>
            <person name="Chen Y."/>
            <person name="Wang J."/>
            <person name="Peng C."/>
            <person name="Meng J."/>
            <person name="Yang L."/>
            <person name="Liu J."/>
            <person name="Wen B."/>
            <person name="Zhang N."/>
            <person name="Huang Z."/>
            <person name="Zhu Q."/>
            <person name="Feng Y."/>
            <person name="Mount A."/>
            <person name="Hedgecock D."/>
            <person name="Xu Z."/>
            <person name="Liu Y."/>
            <person name="Domazet-Loso T."/>
            <person name="Du Y."/>
            <person name="Sun X."/>
            <person name="Zhang S."/>
            <person name="Liu B."/>
            <person name="Cheng P."/>
            <person name="Jiang X."/>
            <person name="Li J."/>
            <person name="Fan D."/>
            <person name="Wang W."/>
            <person name="Fu W."/>
            <person name="Wang T."/>
            <person name="Wang B."/>
            <person name="Zhang J."/>
            <person name="Peng Z."/>
            <person name="Li Y."/>
            <person name="Li N."/>
            <person name="Wang J."/>
            <person name="Chen M."/>
            <person name="He Y."/>
            <person name="Tan F."/>
            <person name="Song X."/>
            <person name="Zheng Q."/>
            <person name="Huang R."/>
            <person name="Yang H."/>
            <person name="Du X."/>
            <person name="Chen L."/>
            <person name="Yang M."/>
            <person name="Gaffney P.M."/>
            <person name="Wang S."/>
            <person name="Luo L."/>
            <person name="She Z."/>
            <person name="Ming Y."/>
            <person name="Huang W."/>
            <person name="Zhang S."/>
            <person name="Huang B."/>
            <person name="Zhang Y."/>
            <person name="Qu T."/>
            <person name="Ni P."/>
            <person name="Miao G."/>
            <person name="Wang J."/>
            <person name="Wang Q."/>
            <person name="Steinberg C.E."/>
            <person name="Wang H."/>
            <person name="Li N."/>
            <person name="Qian L."/>
            <person name="Zhang G."/>
            <person name="Li Y."/>
            <person name="Yang H."/>
            <person name="Liu X."/>
            <person name="Wang J."/>
            <person name="Yin Y."/>
            <person name="Wang J."/>
        </authorList>
    </citation>
    <scope>NUCLEOTIDE SEQUENCE [LARGE SCALE GENOMIC DNA]</scope>
    <source>
        <strain evidence="4">05x7-T-G4-1.051#20</strain>
    </source>
</reference>
<gene>
    <name evidence="4" type="ORF">CGI_10007879</name>
</gene>
<accession>K1PND3</accession>
<dbReference type="InterPro" id="IPR033468">
    <property type="entry name" value="Metaxin_GST"/>
</dbReference>
<feature type="domain" description="Metaxin glutathione S-transferase" evidence="2">
    <location>
        <begin position="71"/>
        <end position="132"/>
    </location>
</feature>
<dbReference type="PANTHER" id="PTHR12289:SF41">
    <property type="entry name" value="FAILED AXON CONNECTIONS-RELATED"/>
    <property type="match status" value="1"/>
</dbReference>
<dbReference type="EMBL" id="JH818487">
    <property type="protein sequence ID" value="EKC25517.1"/>
    <property type="molecule type" value="Genomic_DNA"/>
</dbReference>
<dbReference type="InterPro" id="IPR012336">
    <property type="entry name" value="Thioredoxin-like_fold"/>
</dbReference>
<dbReference type="Pfam" id="PF17171">
    <property type="entry name" value="GST_C_6"/>
    <property type="match status" value="2"/>
</dbReference>
<evidence type="ECO:0000259" key="2">
    <source>
        <dbReference type="Pfam" id="PF17171"/>
    </source>
</evidence>
<dbReference type="SFLD" id="SFLDG01180">
    <property type="entry name" value="SUF1"/>
    <property type="match status" value="2"/>
</dbReference>
<dbReference type="SUPFAM" id="SSF47616">
    <property type="entry name" value="GST C-terminal domain-like"/>
    <property type="match status" value="2"/>
</dbReference>
<organism evidence="4">
    <name type="scientific">Magallana gigas</name>
    <name type="common">Pacific oyster</name>
    <name type="synonym">Crassostrea gigas</name>
    <dbReference type="NCBI Taxonomy" id="29159"/>
    <lineage>
        <taxon>Eukaryota</taxon>
        <taxon>Metazoa</taxon>
        <taxon>Spiralia</taxon>
        <taxon>Lophotrochozoa</taxon>
        <taxon>Mollusca</taxon>
        <taxon>Bivalvia</taxon>
        <taxon>Autobranchia</taxon>
        <taxon>Pteriomorphia</taxon>
        <taxon>Ostreida</taxon>
        <taxon>Ostreoidea</taxon>
        <taxon>Ostreidae</taxon>
        <taxon>Magallana</taxon>
    </lineage>
</organism>
<comment type="similarity">
    <text evidence="1">Belongs to the FAX family.</text>
</comment>
<feature type="domain" description="Thioredoxin-like fold" evidence="3">
    <location>
        <begin position="178"/>
        <end position="273"/>
    </location>
</feature>
<dbReference type="Gene3D" id="1.20.1050.10">
    <property type="match status" value="2"/>
</dbReference>
<proteinExistence type="inferred from homology"/>
<evidence type="ECO:0000256" key="1">
    <source>
        <dbReference type="ARBA" id="ARBA00006475"/>
    </source>
</evidence>
<dbReference type="HOGENOM" id="CLU_683808_0_0_1"/>
<dbReference type="InterPro" id="IPR050931">
    <property type="entry name" value="Mito_Protein_Transport_Metaxin"/>
</dbReference>
<sequence>MPAHVCTEYSPSKRPLFLIRWVYDPRQGIDVGKQLGFSSWFMSLGVFFAKKQSYAQGVGRHTEEEVLQVMDEDLQALSKFLGKKKFMLGEEASQTDCAVFGILSQIHWHGCGGASEKFYKKYPNLSAYCERMKAEFWPDWDDCITHGGTRKASKKNYPSNTIIHHQIGRGPYAPSKTPFAVKLETYLRMTKVPFLNEHDSLANRSSKGKLTWIEYNRQEVADSEFCIQFINKTFNIDLDKNFSDEEIGAGRAIQRMVDEHLYWTIALVRWVFDPKHGIDVGRQLGVSRFESLRLKNLAKKLSYAQGVGRHTEEEVLQVMDEDLQALSKFLGKKKFMLGEQASQTDCAVFGMLSQIHWQACGGASEKLYKKYPNLIAYCEEMKAEFWPDWDDCITHGWTRKASK</sequence>
<name>K1PND3_MAGGI</name>
<dbReference type="GO" id="GO:0005737">
    <property type="term" value="C:cytoplasm"/>
    <property type="evidence" value="ECO:0007669"/>
    <property type="project" value="TreeGrafter"/>
</dbReference>
<dbReference type="PANTHER" id="PTHR12289">
    <property type="entry name" value="METAXIN RELATED"/>
    <property type="match status" value="1"/>
</dbReference>
<dbReference type="CDD" id="cd03193">
    <property type="entry name" value="GST_C_Metaxin"/>
    <property type="match status" value="2"/>
</dbReference>
<evidence type="ECO:0000313" key="4">
    <source>
        <dbReference type="EMBL" id="EKC25517.1"/>
    </source>
</evidence>
<evidence type="ECO:0000259" key="3">
    <source>
        <dbReference type="Pfam" id="PF17172"/>
    </source>
</evidence>
<dbReference type="InterPro" id="IPR026928">
    <property type="entry name" value="FAX/IsoI-like"/>
</dbReference>
<dbReference type="FunCoup" id="K1PND3">
    <property type="interactions" value="607"/>
</dbReference>
<dbReference type="SFLD" id="SFLDG01200">
    <property type="entry name" value="SUF1.1"/>
    <property type="match status" value="2"/>
</dbReference>
<dbReference type="AlphaFoldDB" id="K1PND3"/>
<dbReference type="Pfam" id="PF17172">
    <property type="entry name" value="GST_N_4"/>
    <property type="match status" value="1"/>
</dbReference>
<dbReference type="InterPro" id="IPR036282">
    <property type="entry name" value="Glutathione-S-Trfase_C_sf"/>
</dbReference>
<feature type="domain" description="Metaxin glutathione S-transferase" evidence="2">
    <location>
        <begin position="320"/>
        <end position="381"/>
    </location>
</feature>
<dbReference type="SFLD" id="SFLDS00019">
    <property type="entry name" value="Glutathione_Transferase_(cytos"/>
    <property type="match status" value="2"/>
</dbReference>